<comment type="caution">
    <text evidence="4">The sequence shown here is derived from an EMBL/GenBank/DDBJ whole genome shotgun (WGS) entry which is preliminary data.</text>
</comment>
<dbReference type="InterPro" id="IPR043137">
    <property type="entry name" value="GGT_ssub_C"/>
</dbReference>
<accession>A0A9N9FYZ8</accession>
<dbReference type="InterPro" id="IPR000101">
    <property type="entry name" value="GGT_peptidase"/>
</dbReference>
<feature type="binding site" evidence="2">
    <location>
        <position position="150"/>
    </location>
    <ligand>
        <name>L-glutamate</name>
        <dbReference type="ChEBI" id="CHEBI:29985"/>
    </ligand>
</feature>
<evidence type="ECO:0000313" key="5">
    <source>
        <dbReference type="Proteomes" id="UP000789706"/>
    </source>
</evidence>
<protein>
    <submittedName>
        <fullName evidence="4">10304_t:CDS:1</fullName>
    </submittedName>
</protein>
<dbReference type="PRINTS" id="PR01210">
    <property type="entry name" value="GGTRANSPTASE"/>
</dbReference>
<dbReference type="GO" id="GO:0036374">
    <property type="term" value="F:glutathione hydrolase activity"/>
    <property type="evidence" value="ECO:0007669"/>
    <property type="project" value="InterPro"/>
</dbReference>
<evidence type="ECO:0000256" key="1">
    <source>
        <dbReference type="PIRSR" id="PIRSR600101-1"/>
    </source>
</evidence>
<dbReference type="GO" id="GO:0006751">
    <property type="term" value="P:glutathione catabolic process"/>
    <property type="evidence" value="ECO:0007669"/>
    <property type="project" value="InterPro"/>
</dbReference>
<dbReference type="Proteomes" id="UP000789706">
    <property type="component" value="Unassembled WGS sequence"/>
</dbReference>
<dbReference type="EMBL" id="CAJVPK010001023">
    <property type="protein sequence ID" value="CAG8566066.1"/>
    <property type="molecule type" value="Genomic_DNA"/>
</dbReference>
<feature type="transmembrane region" description="Helical" evidence="3">
    <location>
        <begin position="39"/>
        <end position="60"/>
    </location>
</feature>
<feature type="binding site" evidence="2">
    <location>
        <begin position="438"/>
        <end position="439"/>
    </location>
    <ligand>
        <name>L-glutamate</name>
        <dbReference type="ChEBI" id="CHEBI:29985"/>
    </ligand>
</feature>
<dbReference type="OrthoDB" id="1081007at2759"/>
<dbReference type="Gene3D" id="1.10.246.230">
    <property type="match status" value="1"/>
</dbReference>
<dbReference type="InterPro" id="IPR029055">
    <property type="entry name" value="Ntn_hydrolases_N"/>
</dbReference>
<proteinExistence type="predicted"/>
<feature type="active site" description="Nucleophile" evidence="1">
    <location>
        <position position="368"/>
    </location>
</feature>
<gene>
    <name evidence="4" type="ORF">DEBURN_LOCUS7832</name>
</gene>
<keyword evidence="3" id="KW-1133">Transmembrane helix</keyword>
<name>A0A9N9FYZ8_9GLOM</name>
<feature type="binding site" evidence="2">
    <location>
        <position position="460"/>
    </location>
    <ligand>
        <name>L-glutamate</name>
        <dbReference type="ChEBI" id="CHEBI:29985"/>
    </ligand>
</feature>
<dbReference type="Gene3D" id="3.60.20.40">
    <property type="match status" value="1"/>
</dbReference>
<evidence type="ECO:0000256" key="3">
    <source>
        <dbReference type="SAM" id="Phobius"/>
    </source>
</evidence>
<dbReference type="PANTHER" id="PTHR11686">
    <property type="entry name" value="GAMMA GLUTAMYL TRANSPEPTIDASE"/>
    <property type="match status" value="1"/>
</dbReference>
<reference evidence="4" key="1">
    <citation type="submission" date="2021-06" db="EMBL/GenBank/DDBJ databases">
        <authorList>
            <person name="Kallberg Y."/>
            <person name="Tangrot J."/>
            <person name="Rosling A."/>
        </authorList>
    </citation>
    <scope>NUCLEOTIDE SEQUENCE</scope>
    <source>
        <strain evidence="4">AZ414A</strain>
    </source>
</reference>
<keyword evidence="3" id="KW-0812">Transmembrane</keyword>
<dbReference type="Pfam" id="PF01019">
    <property type="entry name" value="G_glu_transpept"/>
    <property type="match status" value="2"/>
</dbReference>
<dbReference type="SUPFAM" id="SSF56235">
    <property type="entry name" value="N-terminal nucleophile aminohydrolases (Ntn hydrolases)"/>
    <property type="match status" value="1"/>
</dbReference>
<keyword evidence="5" id="KW-1185">Reference proteome</keyword>
<evidence type="ECO:0000313" key="4">
    <source>
        <dbReference type="EMBL" id="CAG8566066.1"/>
    </source>
</evidence>
<evidence type="ECO:0000256" key="2">
    <source>
        <dbReference type="PIRSR" id="PIRSR600101-2"/>
    </source>
</evidence>
<dbReference type="AlphaFoldDB" id="A0A9N9FYZ8"/>
<dbReference type="PANTHER" id="PTHR11686:SF9">
    <property type="entry name" value="RE13973P"/>
    <property type="match status" value="1"/>
</dbReference>
<sequence length="501" mass="55496">MVKPTYQSIEDIGEDQRNFYHNNNNVRRLLRLKPSMKKVVFLLLTLCLIVSYLLSFIPIFEVQEVINNNNINNNSNEGLVTAEHGAVASELVNCSNIGVEVLKEGGSAVDAVISTQLCVGTINAFSAGIGGGGIMMIRLSNGNSEMIDSRESAPSGARQNMYQKNETLAAIGGLAVGVPGEIRGMKLAHERYGKLPWKRLFEPSIKLSREGFHMFKPLMETDPVFSATYAPNGRILEEGEMMYRLNLSKSLEIIANNYTEFYEGSIAKSLIQAINSRGGIMTSKDFSNYRPIIREPLIGYYHGRKIITTPEPTSGPALLLMLNLLEEFNMSKTGFNSLNLQRRNISDYQTFEPEYYQPVFDYTADHGTTHMSAVDVSGMAVAFTSTINQIWGSQVMDPVTGIILNNEMDDFSIPGKPNTFGLWPSPYNFVAPNKRPLSSMVPTIVERNGEFELALGGSGGARILTAVLQVLLNVFDFDMNILQAIDAPRAHHQLLPNIYNV</sequence>
<organism evidence="4 5">
    <name type="scientific">Diversispora eburnea</name>
    <dbReference type="NCBI Taxonomy" id="1213867"/>
    <lineage>
        <taxon>Eukaryota</taxon>
        <taxon>Fungi</taxon>
        <taxon>Fungi incertae sedis</taxon>
        <taxon>Mucoromycota</taxon>
        <taxon>Glomeromycotina</taxon>
        <taxon>Glomeromycetes</taxon>
        <taxon>Diversisporales</taxon>
        <taxon>Diversisporaceae</taxon>
        <taxon>Diversispora</taxon>
    </lineage>
</organism>
<feature type="binding site" evidence="2">
    <location>
        <position position="410"/>
    </location>
    <ligand>
        <name>L-glutamate</name>
        <dbReference type="ChEBI" id="CHEBI:29985"/>
    </ligand>
</feature>
<feature type="binding site" evidence="2">
    <location>
        <begin position="386"/>
        <end position="388"/>
    </location>
    <ligand>
        <name>L-glutamate</name>
        <dbReference type="ChEBI" id="CHEBI:29985"/>
    </ligand>
</feature>
<dbReference type="GO" id="GO:0005886">
    <property type="term" value="C:plasma membrane"/>
    <property type="evidence" value="ECO:0007669"/>
    <property type="project" value="TreeGrafter"/>
</dbReference>
<keyword evidence="3" id="KW-0472">Membrane</keyword>